<feature type="transmembrane region" description="Helical" evidence="1">
    <location>
        <begin position="12"/>
        <end position="33"/>
    </location>
</feature>
<organism evidence="2">
    <name type="scientific">Rhizophora mucronata</name>
    <name type="common">Asiatic mangrove</name>
    <dbReference type="NCBI Taxonomy" id="61149"/>
    <lineage>
        <taxon>Eukaryota</taxon>
        <taxon>Viridiplantae</taxon>
        <taxon>Streptophyta</taxon>
        <taxon>Embryophyta</taxon>
        <taxon>Tracheophyta</taxon>
        <taxon>Spermatophyta</taxon>
        <taxon>Magnoliopsida</taxon>
        <taxon>eudicotyledons</taxon>
        <taxon>Gunneridae</taxon>
        <taxon>Pentapetalae</taxon>
        <taxon>rosids</taxon>
        <taxon>fabids</taxon>
        <taxon>Malpighiales</taxon>
        <taxon>Rhizophoraceae</taxon>
        <taxon>Rhizophora</taxon>
    </lineage>
</organism>
<sequence>MPLDLFNFTRNFSFLAMHYGSWISLFFFFLRFLSKCG</sequence>
<keyword evidence="1" id="KW-0812">Transmembrane</keyword>
<protein>
    <submittedName>
        <fullName evidence="2">Uncharacterized protein</fullName>
    </submittedName>
</protein>
<accession>A0A2P2J4G9</accession>
<evidence type="ECO:0000256" key="1">
    <source>
        <dbReference type="SAM" id="Phobius"/>
    </source>
</evidence>
<proteinExistence type="predicted"/>
<keyword evidence="1" id="KW-0472">Membrane</keyword>
<evidence type="ECO:0000313" key="2">
    <source>
        <dbReference type="EMBL" id="MBW88350.1"/>
    </source>
</evidence>
<name>A0A2P2J4G9_RHIMU</name>
<dbReference type="AlphaFoldDB" id="A0A2P2J4G9"/>
<keyword evidence="1" id="KW-1133">Transmembrane helix</keyword>
<reference evidence="2" key="1">
    <citation type="submission" date="2018-02" db="EMBL/GenBank/DDBJ databases">
        <title>Rhizophora mucronata_Transcriptome.</title>
        <authorList>
            <person name="Meera S.P."/>
            <person name="Sreeshan A."/>
            <person name="Augustine A."/>
        </authorList>
    </citation>
    <scope>NUCLEOTIDE SEQUENCE</scope>
    <source>
        <tissue evidence="2">Leaf</tissue>
    </source>
</reference>
<dbReference type="EMBL" id="GGEC01007867">
    <property type="protein sequence ID" value="MBW88350.1"/>
    <property type="molecule type" value="Transcribed_RNA"/>
</dbReference>